<keyword evidence="21" id="KW-1185">Reference proteome</keyword>
<evidence type="ECO:0000313" key="20">
    <source>
        <dbReference type="Ensembl" id="ENSGEVP00005003556.1"/>
    </source>
</evidence>
<dbReference type="SMART" id="SM00487">
    <property type="entry name" value="DEXDc"/>
    <property type="match status" value="1"/>
</dbReference>
<accession>A0A8C4VNV8</accession>
<dbReference type="PROSITE" id="PS51195">
    <property type="entry name" value="Q_MOTIF"/>
    <property type="match status" value="1"/>
</dbReference>
<dbReference type="GO" id="GO:0005524">
    <property type="term" value="F:ATP binding"/>
    <property type="evidence" value="ECO:0007669"/>
    <property type="project" value="UniProtKB-UniRule"/>
</dbReference>
<dbReference type="Pfam" id="PF00270">
    <property type="entry name" value="DEAD"/>
    <property type="match status" value="1"/>
</dbReference>
<dbReference type="PROSITE" id="PS00039">
    <property type="entry name" value="DEAD_ATP_HELICASE"/>
    <property type="match status" value="1"/>
</dbReference>
<comment type="domain">
    <text evidence="15">The Q motif is unique to and characteristic of the DEAD box family of RNA helicases and controls ATP binding and hydrolysis.</text>
</comment>
<protein>
    <recommendedName>
        <fullName evidence="15">ATP-dependent RNA helicase</fullName>
        <ecNumber evidence="15">3.6.4.13</ecNumber>
    </recommendedName>
</protein>
<sequence length="781" mass="89010">KKLRVKLSKPFKTSFKLKQKGIKVVGTWKPIEIDPNLFAEEQLGDLVCFEELTDYKLVNSSKVGKEKGKKRKSDSISEEVEEDSTIQEKKRKKYKELGTRANKNYKLKEEQDVTDQEDKPKDTTKLFDYEEDECELGGSTTTEKTLKKKKKKKVKKKVFPPERAPLPAKSSKKVKNWTTGVLSASSDQKSDVSAWKDLFVPKPVLQALSYLGFSAPTPIQALALPSAIRDNMDVLGAAETGSGKTLAFAIPMIHSVLQWQESKSRSDNATEEPLCDDEDNPGWESDNETNPKHLNTKQDEDSRGDDDVDESCPIGCVKVLENVEFDFGANKRAADLNKNRPLLGLVLTPTRELAVQVKHHIDAVAKFTGIKTAILVGGMAAQKQERVLNQKPEIVIATPGRLWELIKEKHPHLSNLRQLRCLVIDEADRMVERGHFLELSQLLEMLNDSQYNPRRQTFVFSATLTLVHQAPTRTKLEMLMEKKRDHCRDSDRTRIHCDMDDKDYYLYYFLLQYPGRTMVFANSIDCIKRLSALLTILDCNPLPLHANMHQKQRLKNLERFAERENCALLTTDVAARGLDIPNVQHVIHYQVPRTSEIYVHRSGRTARAANEGLSLLLIGPDDMINFRKIYKTLEKNEELPFFPVETKCMFAIKERVNLARQIEKVEYYNSRAKQHNSWFQQAAEALEIDLDDDVLIGGGSNEQEESQKQKMLKGMKKQLKHLLSQSVFKILLKTKYPTQSGKLLLPHAPVSNSESALSTVSKQQAKRQKKKKKLITDELDK</sequence>
<evidence type="ECO:0000256" key="16">
    <source>
        <dbReference type="SAM" id="MobiDB-lite"/>
    </source>
</evidence>
<feature type="compositionally biased region" description="Polar residues" evidence="16">
    <location>
        <begin position="750"/>
        <end position="761"/>
    </location>
</feature>
<evidence type="ECO:0000256" key="14">
    <source>
        <dbReference type="RuleBase" id="RU000492"/>
    </source>
</evidence>
<comment type="function">
    <text evidence="15">RNA helicase.</text>
</comment>
<feature type="domain" description="DEAD-box RNA helicase Q" evidence="19">
    <location>
        <begin position="193"/>
        <end position="221"/>
    </location>
</feature>
<organism evidence="20 21">
    <name type="scientific">Gopherus evgoodei</name>
    <name type="common">Goodes thornscrub tortoise</name>
    <dbReference type="NCBI Taxonomy" id="1825980"/>
    <lineage>
        <taxon>Eukaryota</taxon>
        <taxon>Metazoa</taxon>
        <taxon>Chordata</taxon>
        <taxon>Craniata</taxon>
        <taxon>Vertebrata</taxon>
        <taxon>Euteleostomi</taxon>
        <taxon>Archelosauria</taxon>
        <taxon>Testudinata</taxon>
        <taxon>Testudines</taxon>
        <taxon>Cryptodira</taxon>
        <taxon>Durocryptodira</taxon>
        <taxon>Testudinoidea</taxon>
        <taxon>Testudinidae</taxon>
        <taxon>Gopherus</taxon>
    </lineage>
</organism>
<dbReference type="Pfam" id="PF00271">
    <property type="entry name" value="Helicase_C"/>
    <property type="match status" value="1"/>
</dbReference>
<evidence type="ECO:0000256" key="7">
    <source>
        <dbReference type="ARBA" id="ARBA00022884"/>
    </source>
</evidence>
<evidence type="ECO:0000256" key="9">
    <source>
        <dbReference type="ARBA" id="ARBA00038457"/>
    </source>
</evidence>
<dbReference type="SUPFAM" id="SSF52540">
    <property type="entry name" value="P-loop containing nucleoside triphosphate hydrolases"/>
    <property type="match status" value="2"/>
</dbReference>
<feature type="compositionally biased region" description="Acidic residues" evidence="16">
    <location>
        <begin position="76"/>
        <end position="85"/>
    </location>
</feature>
<evidence type="ECO:0000256" key="13">
    <source>
        <dbReference type="PROSITE-ProRule" id="PRU00552"/>
    </source>
</evidence>
<feature type="short sequence motif" description="Q motif" evidence="13">
    <location>
        <begin position="193"/>
        <end position="221"/>
    </location>
</feature>
<dbReference type="PANTHER" id="PTHR24031">
    <property type="entry name" value="RNA HELICASE"/>
    <property type="match status" value="1"/>
</dbReference>
<comment type="similarity">
    <text evidence="9">Belongs to the DEAD box helicase family. DDX24/MAK5 subfamily.</text>
</comment>
<evidence type="ECO:0000256" key="5">
    <source>
        <dbReference type="ARBA" id="ARBA00022806"/>
    </source>
</evidence>
<feature type="compositionally biased region" description="Basic residues" evidence="16">
    <location>
        <begin position="764"/>
        <end position="773"/>
    </location>
</feature>
<evidence type="ECO:0000256" key="15">
    <source>
        <dbReference type="RuleBase" id="RU365068"/>
    </source>
</evidence>
<evidence type="ECO:0000256" key="4">
    <source>
        <dbReference type="ARBA" id="ARBA00022801"/>
    </source>
</evidence>
<reference evidence="20" key="1">
    <citation type="submission" date="2025-08" db="UniProtKB">
        <authorList>
            <consortium name="Ensembl"/>
        </authorList>
    </citation>
    <scope>IDENTIFICATION</scope>
</reference>
<comment type="subunit">
    <text evidence="12">Interacts with FADD. Interacts with RIPK1; this interaction disrupts RLR signaling activation of IFN-dependent transcription factor IRF7. Interacts with NIP7. Interacts with EP300; this interaction prevents TP53 acetylation mediated by EP300.</text>
</comment>
<dbReference type="FunFam" id="3.40.50.300:FF:001059">
    <property type="entry name" value="ATP-dependent RNA helicase DDX24"/>
    <property type="match status" value="1"/>
</dbReference>
<keyword evidence="6 14" id="KW-0067">ATP-binding</keyword>
<dbReference type="GeneTree" id="ENSGT00550000074847"/>
<evidence type="ECO:0000256" key="8">
    <source>
        <dbReference type="ARBA" id="ARBA00023242"/>
    </source>
</evidence>
<feature type="region of interest" description="Disordered" evidence="16">
    <location>
        <begin position="62"/>
        <end position="125"/>
    </location>
</feature>
<dbReference type="Ensembl" id="ENSGEVT00005003719.1">
    <property type="protein sequence ID" value="ENSGEVP00005003556.1"/>
    <property type="gene ID" value="ENSGEVG00005002544.1"/>
</dbReference>
<proteinExistence type="inferred from homology"/>
<feature type="compositionally biased region" description="Acidic residues" evidence="16">
    <location>
        <begin position="269"/>
        <end position="287"/>
    </location>
</feature>
<evidence type="ECO:0000256" key="11">
    <source>
        <dbReference type="ARBA" id="ARBA00054398"/>
    </source>
</evidence>
<reference evidence="20" key="2">
    <citation type="submission" date="2025-09" db="UniProtKB">
        <authorList>
            <consortium name="Ensembl"/>
        </authorList>
    </citation>
    <scope>IDENTIFICATION</scope>
</reference>
<evidence type="ECO:0000313" key="21">
    <source>
        <dbReference type="Proteomes" id="UP000694390"/>
    </source>
</evidence>
<dbReference type="PROSITE" id="PS51194">
    <property type="entry name" value="HELICASE_CTER"/>
    <property type="match status" value="1"/>
</dbReference>
<dbReference type="EC" id="3.6.4.13" evidence="15"/>
<evidence type="ECO:0000259" key="17">
    <source>
        <dbReference type="PROSITE" id="PS51192"/>
    </source>
</evidence>
<keyword evidence="4 14" id="KW-0378">Hydrolase</keyword>
<evidence type="ECO:0000256" key="10">
    <source>
        <dbReference type="ARBA" id="ARBA00047984"/>
    </source>
</evidence>
<keyword evidence="2" id="KW-0597">Phosphoprotein</keyword>
<feature type="compositionally biased region" description="Basic and acidic residues" evidence="16">
    <location>
        <begin position="106"/>
        <end position="125"/>
    </location>
</feature>
<comment type="function">
    <text evidence="11">ATP-dependent RNA helicase that plays a role in various aspects of RNA metabolism including pre-mRNA splicing and is thereby involved in different biological processes such as cell cycle regulation or innate immunity. Plays an inhibitory role in TP53 transcriptional activity and subsequently in TP53 controlled cell growth arrest and senescence by inhibiting its EP300 mediated acetylation. Negatively regulates cytosolic RNA-mediated innate immune signaling at least in part by affecting RIPK1/IRF7 interactions. Alternatively, possesses antiviral activity by recognizing gammaherpesvirus transcripts in the context of lytic reactivation. Plays an essential role in cell cycle regulation in vascular smooth muscle cells by interacting with and regulating FANCA (Fanconi anemia complementation group A) mRNA.</text>
</comment>
<evidence type="ECO:0000256" key="2">
    <source>
        <dbReference type="ARBA" id="ARBA00022553"/>
    </source>
</evidence>
<comment type="catalytic activity">
    <reaction evidence="10 15">
        <text>ATP + H2O = ADP + phosphate + H(+)</text>
        <dbReference type="Rhea" id="RHEA:13065"/>
        <dbReference type="ChEBI" id="CHEBI:15377"/>
        <dbReference type="ChEBI" id="CHEBI:15378"/>
        <dbReference type="ChEBI" id="CHEBI:30616"/>
        <dbReference type="ChEBI" id="CHEBI:43474"/>
        <dbReference type="ChEBI" id="CHEBI:456216"/>
        <dbReference type="EC" id="3.6.4.13"/>
    </reaction>
</comment>
<dbReference type="OrthoDB" id="4310724at2759"/>
<dbReference type="AlphaFoldDB" id="A0A8C4VNV8"/>
<dbReference type="InterPro" id="IPR001650">
    <property type="entry name" value="Helicase_C-like"/>
</dbReference>
<keyword evidence="8" id="KW-0539">Nucleus</keyword>
<evidence type="ECO:0000256" key="6">
    <source>
        <dbReference type="ARBA" id="ARBA00022840"/>
    </source>
</evidence>
<keyword evidence="5 14" id="KW-0347">Helicase</keyword>
<evidence type="ECO:0000256" key="3">
    <source>
        <dbReference type="ARBA" id="ARBA00022741"/>
    </source>
</evidence>
<evidence type="ECO:0000256" key="1">
    <source>
        <dbReference type="ARBA" id="ARBA00004123"/>
    </source>
</evidence>
<dbReference type="InterPro" id="IPR014001">
    <property type="entry name" value="Helicase_ATP-bd"/>
</dbReference>
<dbReference type="InterPro" id="IPR014014">
    <property type="entry name" value="RNA_helicase_DEAD_Q_motif"/>
</dbReference>
<comment type="subcellular location">
    <subcellularLocation>
        <location evidence="1">Nucleus</location>
    </subcellularLocation>
</comment>
<dbReference type="SMART" id="SM00490">
    <property type="entry name" value="HELICc"/>
    <property type="match status" value="1"/>
</dbReference>
<feature type="region of interest" description="Disordered" evidence="16">
    <location>
        <begin position="260"/>
        <end position="308"/>
    </location>
</feature>
<keyword evidence="7 15" id="KW-0694">RNA-binding</keyword>
<feature type="domain" description="Helicase ATP-binding" evidence="17">
    <location>
        <begin position="225"/>
        <end position="482"/>
    </location>
</feature>
<dbReference type="GO" id="GO:0005634">
    <property type="term" value="C:nucleus"/>
    <property type="evidence" value="ECO:0007669"/>
    <property type="project" value="UniProtKB-SubCell"/>
</dbReference>
<dbReference type="GO" id="GO:0016787">
    <property type="term" value="F:hydrolase activity"/>
    <property type="evidence" value="ECO:0007669"/>
    <property type="project" value="UniProtKB-KW"/>
</dbReference>
<evidence type="ECO:0000259" key="19">
    <source>
        <dbReference type="PROSITE" id="PS51195"/>
    </source>
</evidence>
<gene>
    <name evidence="20" type="primary">DDX24</name>
</gene>
<dbReference type="GO" id="GO:0003723">
    <property type="term" value="F:RNA binding"/>
    <property type="evidence" value="ECO:0007669"/>
    <property type="project" value="UniProtKB-UniRule"/>
</dbReference>
<dbReference type="PROSITE" id="PS51192">
    <property type="entry name" value="HELICASE_ATP_BIND_1"/>
    <property type="match status" value="1"/>
</dbReference>
<name>A0A8C4VNV8_9SAUR</name>
<dbReference type="CDD" id="cd18787">
    <property type="entry name" value="SF2_C_DEAD"/>
    <property type="match status" value="1"/>
</dbReference>
<dbReference type="InterPro" id="IPR027417">
    <property type="entry name" value="P-loop_NTPase"/>
</dbReference>
<keyword evidence="3 14" id="KW-0547">Nucleotide-binding</keyword>
<feature type="domain" description="Helicase C-terminal" evidence="18">
    <location>
        <begin position="505"/>
        <end position="650"/>
    </location>
</feature>
<dbReference type="Gene3D" id="3.40.50.300">
    <property type="entry name" value="P-loop containing nucleotide triphosphate hydrolases"/>
    <property type="match status" value="2"/>
</dbReference>
<evidence type="ECO:0000256" key="12">
    <source>
        <dbReference type="ARBA" id="ARBA00064166"/>
    </source>
</evidence>
<dbReference type="InterPro" id="IPR000629">
    <property type="entry name" value="RNA-helicase_DEAD-box_CS"/>
</dbReference>
<dbReference type="Proteomes" id="UP000694390">
    <property type="component" value="Unassembled WGS sequence"/>
</dbReference>
<dbReference type="InterPro" id="IPR011545">
    <property type="entry name" value="DEAD/DEAH_box_helicase_dom"/>
</dbReference>
<feature type="region of interest" description="Disordered" evidence="16">
    <location>
        <begin position="750"/>
        <end position="781"/>
    </location>
</feature>
<dbReference type="GO" id="GO:0003724">
    <property type="term" value="F:RNA helicase activity"/>
    <property type="evidence" value="ECO:0007669"/>
    <property type="project" value="UniProtKB-EC"/>
</dbReference>
<evidence type="ECO:0000259" key="18">
    <source>
        <dbReference type="PROSITE" id="PS51194"/>
    </source>
</evidence>
<dbReference type="CDD" id="cd17946">
    <property type="entry name" value="DEADc_DDX24"/>
    <property type="match status" value="1"/>
</dbReference>